<evidence type="ECO:0000256" key="1">
    <source>
        <dbReference type="SAM" id="MobiDB-lite"/>
    </source>
</evidence>
<protein>
    <recommendedName>
        <fullName evidence="4">C3H1-type domain-containing protein</fullName>
    </recommendedName>
</protein>
<dbReference type="OrthoDB" id="1935339at2759"/>
<dbReference type="PANTHER" id="PTHR36886">
    <property type="entry name" value="PROTEIN FRIGIDA-ESSENTIAL 1"/>
    <property type="match status" value="1"/>
</dbReference>
<feature type="compositionally biased region" description="Acidic residues" evidence="1">
    <location>
        <begin position="157"/>
        <end position="168"/>
    </location>
</feature>
<dbReference type="Proteomes" id="UP000652761">
    <property type="component" value="Unassembled WGS sequence"/>
</dbReference>
<name>A0A843VKY3_COLES</name>
<dbReference type="AlphaFoldDB" id="A0A843VKY3"/>
<proteinExistence type="predicted"/>
<feature type="compositionally biased region" description="Acidic residues" evidence="1">
    <location>
        <begin position="22"/>
        <end position="33"/>
    </location>
</feature>
<feature type="compositionally biased region" description="Polar residues" evidence="1">
    <location>
        <begin position="570"/>
        <end position="580"/>
    </location>
</feature>
<gene>
    <name evidence="2" type="ORF">Taro_025588</name>
</gene>
<evidence type="ECO:0000313" key="2">
    <source>
        <dbReference type="EMBL" id="MQL92953.1"/>
    </source>
</evidence>
<feature type="region of interest" description="Disordered" evidence="1">
    <location>
        <begin position="542"/>
        <end position="600"/>
    </location>
</feature>
<sequence>MTRSSAASPVLGRLDESVDEGKGEEEAEGEEDMSNLCDGSDLDSDTAGGGAEEEEEEVMEVEEDGEEAEEEEEADGGDEGTEEVEDAEEEEEADGGDEGTEEVEDAEEEEEADGGDEGTEQVEGAEEAATVVASEENEGSEEVEEAEEAATAVAREEENEGSEEEEQGEGGSGADSPAESPAKVEEGVDDESLLEKRTCTGILNVKKEHDILGDRQPPSAIDSVDTVKEALLLKEEELVEVPNKRGWCVKGSSCRFLHQKDMDVATQTAKENLTGTSSQIDLKEDTGQHEVDRFYTPRKSLILSDENSASKSLQRALVRAYGGHELPKFEDKDSQSLFQTDSSLGTKTWNAGVQLTAADSGLFPDRHRITYAEGAGIPRSGWPSFQLSGFPQTSLIQAEDVKSYDTSFSRKKLDSHFNCIDGGSTMVGGFISRKYLGEGKVHQELSTKEYADDGSFSRGSPMMKNGFTTEYKYCSSNSLMHSSVSLSTSSPNANDRSITDSVSLHGPNTSYGSKGLFNSSFQDSSSHALHSSNSLQQNAVHSTFGSMPLGSDDVGTSSPANQYDPLSDSIEPSRSLPSQHKSIDDLPKGSHSPGDNDLKLNISFRKSHEPIVSKSTIEHRTGVYSSSGAGVSGLGTLDGVNRSSIVKEKSWSPVHVTDVQNMKENDYEDGPRTREEKSRQQKETRALKTFRACLVEFVKDLVKPAWREGHLSKDAHKMVVKKAAEKVVSALQGHQIPTTMDAINQYLSASRSKIVKLVERPSLEIGGPHSSRKIAKLDQHFEVDIMQEGSPPRRCAV</sequence>
<feature type="compositionally biased region" description="Basic and acidic residues" evidence="1">
    <location>
        <begin position="581"/>
        <end position="598"/>
    </location>
</feature>
<feature type="region of interest" description="Disordered" evidence="1">
    <location>
        <begin position="656"/>
        <end position="683"/>
    </location>
</feature>
<dbReference type="InterPro" id="IPR052650">
    <property type="entry name" value="Zinc_finger_CCCH"/>
</dbReference>
<accession>A0A843VKY3</accession>
<feature type="compositionally biased region" description="Basic and acidic residues" evidence="1">
    <location>
        <begin position="661"/>
        <end position="683"/>
    </location>
</feature>
<feature type="region of interest" description="Disordered" evidence="1">
    <location>
        <begin position="484"/>
        <end position="505"/>
    </location>
</feature>
<evidence type="ECO:0000313" key="3">
    <source>
        <dbReference type="Proteomes" id="UP000652761"/>
    </source>
</evidence>
<evidence type="ECO:0008006" key="4">
    <source>
        <dbReference type="Google" id="ProtNLM"/>
    </source>
</evidence>
<dbReference type="EMBL" id="NMUH01001502">
    <property type="protein sequence ID" value="MQL92953.1"/>
    <property type="molecule type" value="Genomic_DNA"/>
</dbReference>
<dbReference type="PANTHER" id="PTHR36886:SF3">
    <property type="entry name" value="PROTEIN FRIGIDA-ESSENTIAL 1"/>
    <property type="match status" value="1"/>
</dbReference>
<feature type="compositionally biased region" description="Acidic residues" evidence="1">
    <location>
        <begin position="51"/>
        <end position="126"/>
    </location>
</feature>
<feature type="compositionally biased region" description="Polar residues" evidence="1">
    <location>
        <begin position="491"/>
        <end position="505"/>
    </location>
</feature>
<comment type="caution">
    <text evidence="2">The sequence shown here is derived from an EMBL/GenBank/DDBJ whole genome shotgun (WGS) entry which is preliminary data.</text>
</comment>
<reference evidence="2" key="1">
    <citation type="submission" date="2017-07" db="EMBL/GenBank/DDBJ databases">
        <title>Taro Niue Genome Assembly and Annotation.</title>
        <authorList>
            <person name="Atibalentja N."/>
            <person name="Keating K."/>
            <person name="Fields C.J."/>
        </authorList>
    </citation>
    <scope>NUCLEOTIDE SEQUENCE</scope>
    <source>
        <strain evidence="2">Niue_2</strain>
        <tissue evidence="2">Leaf</tissue>
    </source>
</reference>
<keyword evidence="3" id="KW-1185">Reference proteome</keyword>
<feature type="compositionally biased region" description="Acidic residues" evidence="1">
    <location>
        <begin position="135"/>
        <end position="148"/>
    </location>
</feature>
<feature type="region of interest" description="Disordered" evidence="1">
    <location>
        <begin position="1"/>
        <end position="193"/>
    </location>
</feature>
<organism evidence="2 3">
    <name type="scientific">Colocasia esculenta</name>
    <name type="common">Wild taro</name>
    <name type="synonym">Arum esculentum</name>
    <dbReference type="NCBI Taxonomy" id="4460"/>
    <lineage>
        <taxon>Eukaryota</taxon>
        <taxon>Viridiplantae</taxon>
        <taxon>Streptophyta</taxon>
        <taxon>Embryophyta</taxon>
        <taxon>Tracheophyta</taxon>
        <taxon>Spermatophyta</taxon>
        <taxon>Magnoliopsida</taxon>
        <taxon>Liliopsida</taxon>
        <taxon>Araceae</taxon>
        <taxon>Aroideae</taxon>
        <taxon>Colocasieae</taxon>
        <taxon>Colocasia</taxon>
    </lineage>
</organism>